<feature type="compositionally biased region" description="Basic residues" evidence="10">
    <location>
        <begin position="632"/>
        <end position="643"/>
    </location>
</feature>
<dbReference type="PIRSF" id="PIRSF038922">
    <property type="entry name" value="SRP72"/>
    <property type="match status" value="1"/>
</dbReference>
<dbReference type="STRING" id="321146.A0A139GZS9"/>
<dbReference type="PANTHER" id="PTHR14094">
    <property type="entry name" value="SIGNAL RECOGNITION PARTICLE 72"/>
    <property type="match status" value="1"/>
</dbReference>
<dbReference type="Proteomes" id="UP000070133">
    <property type="component" value="Unassembled WGS sequence"/>
</dbReference>
<dbReference type="Pfam" id="PF08492">
    <property type="entry name" value="SRP72"/>
    <property type="match status" value="1"/>
</dbReference>
<evidence type="ECO:0000256" key="2">
    <source>
        <dbReference type="ARBA" id="ARBA00004496"/>
    </source>
</evidence>
<dbReference type="Pfam" id="PF17004">
    <property type="entry name" value="SRP_TPR_like"/>
    <property type="match status" value="1"/>
</dbReference>
<evidence type="ECO:0000256" key="4">
    <source>
        <dbReference type="ARBA" id="ARBA00018350"/>
    </source>
</evidence>
<evidence type="ECO:0000313" key="13">
    <source>
        <dbReference type="Proteomes" id="UP000070133"/>
    </source>
</evidence>
<dbReference type="FunFam" id="1.25.40.10:FF:000512">
    <property type="entry name" value="Signal recognition particle subunit SRP72"/>
    <property type="match status" value="1"/>
</dbReference>
<proteinExistence type="inferred from homology"/>
<comment type="caution">
    <text evidence="12">The sequence shown here is derived from an EMBL/GenBank/DDBJ whole genome shotgun (WGS) entry which is preliminary data.</text>
</comment>
<dbReference type="OrthoDB" id="5421607at2759"/>
<evidence type="ECO:0000313" key="12">
    <source>
        <dbReference type="EMBL" id="KXS95705.1"/>
    </source>
</evidence>
<dbReference type="InterPro" id="IPR026270">
    <property type="entry name" value="SRP72"/>
</dbReference>
<accession>A0A139GZS9</accession>
<dbReference type="GO" id="GO:0005783">
    <property type="term" value="C:endoplasmic reticulum"/>
    <property type="evidence" value="ECO:0007669"/>
    <property type="project" value="UniProtKB-SubCell"/>
</dbReference>
<feature type="compositionally biased region" description="Basic and acidic residues" evidence="10">
    <location>
        <begin position="563"/>
        <end position="586"/>
    </location>
</feature>
<dbReference type="SUPFAM" id="SSF48452">
    <property type="entry name" value="TPR-like"/>
    <property type="match status" value="1"/>
</dbReference>
<protein>
    <recommendedName>
        <fullName evidence="4 9">Signal recognition particle subunit SRP72</fullName>
    </recommendedName>
</protein>
<comment type="similarity">
    <text evidence="3 9">Belongs to the SRP72 family.</text>
</comment>
<dbReference type="EMBL" id="LFZN01000203">
    <property type="protein sequence ID" value="KXS95705.1"/>
    <property type="molecule type" value="Genomic_DNA"/>
</dbReference>
<dbReference type="AlphaFoldDB" id="A0A139GZS9"/>
<dbReference type="GO" id="GO:0006614">
    <property type="term" value="P:SRP-dependent cotranslational protein targeting to membrane"/>
    <property type="evidence" value="ECO:0007669"/>
    <property type="project" value="UniProtKB-UniRule"/>
</dbReference>
<evidence type="ECO:0000256" key="1">
    <source>
        <dbReference type="ARBA" id="ARBA00004240"/>
    </source>
</evidence>
<dbReference type="GO" id="GO:0043022">
    <property type="term" value="F:ribosome binding"/>
    <property type="evidence" value="ECO:0007669"/>
    <property type="project" value="TreeGrafter"/>
</dbReference>
<evidence type="ECO:0000256" key="7">
    <source>
        <dbReference type="ARBA" id="ARBA00023135"/>
    </source>
</evidence>
<organism evidence="12 13">
    <name type="scientific">Pseudocercospora eumusae</name>
    <dbReference type="NCBI Taxonomy" id="321146"/>
    <lineage>
        <taxon>Eukaryota</taxon>
        <taxon>Fungi</taxon>
        <taxon>Dikarya</taxon>
        <taxon>Ascomycota</taxon>
        <taxon>Pezizomycotina</taxon>
        <taxon>Dothideomycetes</taxon>
        <taxon>Dothideomycetidae</taxon>
        <taxon>Mycosphaerellales</taxon>
        <taxon>Mycosphaerellaceae</taxon>
        <taxon>Pseudocercospora</taxon>
    </lineage>
</organism>
<evidence type="ECO:0000259" key="11">
    <source>
        <dbReference type="Pfam" id="PF08492"/>
    </source>
</evidence>
<keyword evidence="7 9" id="KW-0733">Signal recognition particle</keyword>
<dbReference type="InterPro" id="IPR011990">
    <property type="entry name" value="TPR-like_helical_dom_sf"/>
</dbReference>
<dbReference type="GO" id="GO:0005786">
    <property type="term" value="C:signal recognition particle, endoplasmic reticulum targeting"/>
    <property type="evidence" value="ECO:0007669"/>
    <property type="project" value="UniProtKB-UniRule"/>
</dbReference>
<evidence type="ECO:0000256" key="8">
    <source>
        <dbReference type="ARBA" id="ARBA00023274"/>
    </source>
</evidence>
<dbReference type="InterPro" id="IPR031545">
    <property type="entry name" value="SRP72_TPR-like"/>
</dbReference>
<dbReference type="InterPro" id="IPR013699">
    <property type="entry name" value="Signal_recog_part_SRP72_RNA-bd"/>
</dbReference>
<evidence type="ECO:0000256" key="5">
    <source>
        <dbReference type="ARBA" id="ARBA00022490"/>
    </source>
</evidence>
<sequence length="643" mass="70097">MSLPSLTSLLKQTNIDDDEQVLQAANAALKQSKGNLEANHVKVVALLKLDRFEDALKALDAGGETLKEIASLEHAYALYKSGSPEAAAELAKKGTQRGSKHVEAQSRYRIEDFARAAELYRELASNPASDIEADLRINSGATDAQLEWAGRGDLVEKKKPGREDLEAFETAYNAACGSIARGELAQGEVLLKRASDLCTSLDDLSEEEKQAELLPIKVQRIYVLERLGRIDEAAKIAQDLDPNAISEPVTRHIAQVNSLSSNPTSNPFIAQRLLSKDLGSQKDHQFRFQDTILSRSRYASDLLALKYDGTAASTNDIIKKQASPNIDAFYTSLSVINAAAHARSQTGKEALKHILPVLERRPNDVGLVLVIVQLYVLTGNSSSAIELMEKFLTRLEQAGDAEKDVRFAPGVVGVAASLYDSQGRKGHVRTEFAKAASYWRRKSKDRPMGYIHLAKAAGSALLESQDAEHIQLANDIFCELHNLNPDDRYAAAGLLAASPDKAGSKVLDNLTPIDRLISGINVDSLENAGVAQLPSSGAAPATRKRPAEDIKPKKAKKLRKSRIPKDYDPAKKPDPERWLPLRDRSTYRPKGKKAKARQALFSQGAVANDSDGSRPATPGGEVVKQQQQKQGQNKKKKGKGGKW</sequence>
<feature type="compositionally biased region" description="Basic residues" evidence="10">
    <location>
        <begin position="587"/>
        <end position="596"/>
    </location>
</feature>
<comment type="function">
    <text evidence="9">Component of the signal recognition particle (SRP) complex, a ribonucleoprotein complex that mediates the cotranslational targeting of secretory and membrane proteins to the endoplasmic reticulum (ER).</text>
</comment>
<keyword evidence="5 9" id="KW-0963">Cytoplasm</keyword>
<evidence type="ECO:0000256" key="3">
    <source>
        <dbReference type="ARBA" id="ARBA00007676"/>
    </source>
</evidence>
<name>A0A139GZS9_9PEZI</name>
<feature type="region of interest" description="Disordered" evidence="10">
    <location>
        <begin position="531"/>
        <end position="643"/>
    </location>
</feature>
<keyword evidence="6" id="KW-0256">Endoplasmic reticulum</keyword>
<evidence type="ECO:0000256" key="9">
    <source>
        <dbReference type="PIRNR" id="PIRNR038922"/>
    </source>
</evidence>
<feature type="domain" description="Signal recognition particle SRP72 subunit RNA-binding" evidence="11">
    <location>
        <begin position="537"/>
        <end position="589"/>
    </location>
</feature>
<evidence type="ECO:0000256" key="10">
    <source>
        <dbReference type="SAM" id="MobiDB-lite"/>
    </source>
</evidence>
<reference evidence="12 13" key="1">
    <citation type="submission" date="2015-07" db="EMBL/GenBank/DDBJ databases">
        <title>Comparative genomics of the Sigatoka disease complex on banana suggests a link between parallel evolutionary changes in Pseudocercospora fijiensis and Pseudocercospora eumusae and increased virulence on the banana host.</title>
        <authorList>
            <person name="Chang T.-C."/>
            <person name="Salvucci A."/>
            <person name="Crous P.W."/>
            <person name="Stergiopoulos I."/>
        </authorList>
    </citation>
    <scope>NUCLEOTIDE SEQUENCE [LARGE SCALE GENOMIC DNA]</scope>
    <source>
        <strain evidence="12 13">CBS 114824</strain>
    </source>
</reference>
<dbReference type="GO" id="GO:0008312">
    <property type="term" value="F:7S RNA binding"/>
    <property type="evidence" value="ECO:0007669"/>
    <property type="project" value="InterPro"/>
</dbReference>
<feature type="compositionally biased region" description="Basic residues" evidence="10">
    <location>
        <begin position="553"/>
        <end position="562"/>
    </location>
</feature>
<dbReference type="PANTHER" id="PTHR14094:SF9">
    <property type="entry name" value="SIGNAL RECOGNITION PARTICLE SUBUNIT SRP72"/>
    <property type="match status" value="1"/>
</dbReference>
<keyword evidence="13" id="KW-1185">Reference proteome</keyword>
<dbReference type="Gene3D" id="1.25.40.10">
    <property type="entry name" value="Tetratricopeptide repeat domain"/>
    <property type="match status" value="1"/>
</dbReference>
<comment type="subcellular location">
    <subcellularLocation>
        <location evidence="2 9">Cytoplasm</location>
    </subcellularLocation>
    <subcellularLocation>
        <location evidence="1">Endoplasmic reticulum</location>
    </subcellularLocation>
</comment>
<gene>
    <name evidence="12" type="ORF">AC578_10767</name>
</gene>
<evidence type="ECO:0000256" key="6">
    <source>
        <dbReference type="ARBA" id="ARBA00022824"/>
    </source>
</evidence>
<keyword evidence="8 9" id="KW-0687">Ribonucleoprotein</keyword>